<evidence type="ECO:0000313" key="1">
    <source>
        <dbReference type="EMBL" id="MEQ2302917.1"/>
    </source>
</evidence>
<reference evidence="1 2" key="1">
    <citation type="submission" date="2021-06" db="EMBL/GenBank/DDBJ databases">
        <authorList>
            <person name="Palmer J.M."/>
        </authorList>
    </citation>
    <scope>NUCLEOTIDE SEQUENCE [LARGE SCALE GENOMIC DNA]</scope>
    <source>
        <strain evidence="1 2">AS_MEX2019</strain>
        <tissue evidence="1">Muscle</tissue>
    </source>
</reference>
<sequence length="95" mass="10385">MDAVREIPTPLDENKTELRSKCKVYKVQMLGMLTASATIGDRMGRRLGLRDLLRGTVIGRVALCPGSPSSSFPGSVRVYGAEDPGMQMSRQHDGY</sequence>
<proteinExistence type="predicted"/>
<protein>
    <submittedName>
        <fullName evidence="1">Uncharacterized protein</fullName>
    </submittedName>
</protein>
<comment type="caution">
    <text evidence="1">The sequence shown here is derived from an EMBL/GenBank/DDBJ whole genome shotgun (WGS) entry which is preliminary data.</text>
</comment>
<dbReference type="Proteomes" id="UP001469553">
    <property type="component" value="Unassembled WGS sequence"/>
</dbReference>
<gene>
    <name evidence="1" type="ORF">AMECASPLE_011541</name>
</gene>
<dbReference type="EMBL" id="JAHRIP010057127">
    <property type="protein sequence ID" value="MEQ2302917.1"/>
    <property type="molecule type" value="Genomic_DNA"/>
</dbReference>
<name>A0ABV0ZAK2_9TELE</name>
<keyword evidence="2" id="KW-1185">Reference proteome</keyword>
<accession>A0ABV0ZAK2</accession>
<evidence type="ECO:0000313" key="2">
    <source>
        <dbReference type="Proteomes" id="UP001469553"/>
    </source>
</evidence>
<organism evidence="1 2">
    <name type="scientific">Ameca splendens</name>
    <dbReference type="NCBI Taxonomy" id="208324"/>
    <lineage>
        <taxon>Eukaryota</taxon>
        <taxon>Metazoa</taxon>
        <taxon>Chordata</taxon>
        <taxon>Craniata</taxon>
        <taxon>Vertebrata</taxon>
        <taxon>Euteleostomi</taxon>
        <taxon>Actinopterygii</taxon>
        <taxon>Neopterygii</taxon>
        <taxon>Teleostei</taxon>
        <taxon>Neoteleostei</taxon>
        <taxon>Acanthomorphata</taxon>
        <taxon>Ovalentaria</taxon>
        <taxon>Atherinomorphae</taxon>
        <taxon>Cyprinodontiformes</taxon>
        <taxon>Goodeidae</taxon>
        <taxon>Ameca</taxon>
    </lineage>
</organism>